<organism evidence="2 3">
    <name type="scientific">Nyctereutes procyonoides</name>
    <name type="common">Raccoon dog</name>
    <name type="synonym">Canis procyonoides</name>
    <dbReference type="NCBI Taxonomy" id="34880"/>
    <lineage>
        <taxon>Eukaryota</taxon>
        <taxon>Metazoa</taxon>
        <taxon>Chordata</taxon>
        <taxon>Craniata</taxon>
        <taxon>Vertebrata</taxon>
        <taxon>Euteleostomi</taxon>
        <taxon>Mammalia</taxon>
        <taxon>Eutheria</taxon>
        <taxon>Laurasiatheria</taxon>
        <taxon>Carnivora</taxon>
        <taxon>Caniformia</taxon>
        <taxon>Canidae</taxon>
        <taxon>Nyctereutes</taxon>
    </lineage>
</organism>
<feature type="compositionally biased region" description="Polar residues" evidence="1">
    <location>
        <begin position="1"/>
        <end position="22"/>
    </location>
</feature>
<accession>A0A811XZY5</accession>
<evidence type="ECO:0000313" key="3">
    <source>
        <dbReference type="Proteomes" id="UP000645828"/>
    </source>
</evidence>
<dbReference type="Proteomes" id="UP000645828">
    <property type="component" value="Unassembled WGS sequence"/>
</dbReference>
<gene>
    <name evidence="2" type="ORF">NYPRO_LOCUS2296</name>
</gene>
<comment type="caution">
    <text evidence="2">The sequence shown here is derived from an EMBL/GenBank/DDBJ whole genome shotgun (WGS) entry which is preliminary data.</text>
</comment>
<feature type="region of interest" description="Disordered" evidence="1">
    <location>
        <begin position="1"/>
        <end position="58"/>
    </location>
</feature>
<proteinExistence type="predicted"/>
<dbReference type="AlphaFoldDB" id="A0A811XZY5"/>
<protein>
    <submittedName>
        <fullName evidence="2">(raccoon dog) hypothetical protein</fullName>
    </submittedName>
</protein>
<reference evidence="2" key="1">
    <citation type="submission" date="2020-12" db="EMBL/GenBank/DDBJ databases">
        <authorList>
            <consortium name="Molecular Ecology Group"/>
        </authorList>
    </citation>
    <scope>NUCLEOTIDE SEQUENCE</scope>
    <source>
        <strain evidence="2">TBG_1078</strain>
    </source>
</reference>
<name>A0A811XZY5_NYCPR</name>
<dbReference type="Pfam" id="PF17714">
    <property type="entry name" value="DUF5559"/>
    <property type="match status" value="1"/>
</dbReference>
<evidence type="ECO:0000256" key="1">
    <source>
        <dbReference type="SAM" id="MobiDB-lite"/>
    </source>
</evidence>
<dbReference type="InterPro" id="IPR040965">
    <property type="entry name" value="DUF5559"/>
</dbReference>
<sequence>MEQLPTSPKVTQPGTPAGSSSPMLGPYQESSGKVGRRDREVGRGSQGPAGRAQGRKRCPEPVLSLLAWPLDIVPELLLPSLLGRQAARPPVPLISKQQPLPDSSQSLFN</sequence>
<keyword evidence="3" id="KW-1185">Reference proteome</keyword>
<evidence type="ECO:0000313" key="2">
    <source>
        <dbReference type="EMBL" id="CAD7669502.1"/>
    </source>
</evidence>
<dbReference type="EMBL" id="CAJHUB010000653">
    <property type="protein sequence ID" value="CAD7669502.1"/>
    <property type="molecule type" value="Genomic_DNA"/>
</dbReference>